<dbReference type="PANTHER" id="PTHR11920:SF347">
    <property type="entry name" value="GUANYLYL CYCLASE C"/>
    <property type="match status" value="1"/>
</dbReference>
<dbReference type="AlphaFoldDB" id="A0ABD2ECH9"/>
<keyword evidence="8 19" id="KW-1133">Transmembrane helix</keyword>
<evidence type="ECO:0000256" key="6">
    <source>
        <dbReference type="ARBA" id="ARBA00022729"/>
    </source>
</evidence>
<keyword evidence="24" id="KW-1185">Reference proteome</keyword>
<accession>A0ABD2ECH9</accession>
<comment type="caution">
    <text evidence="23">The sequence shown here is derived from an EMBL/GenBank/DDBJ whole genome shotgun (WGS) entry which is preliminary data.</text>
</comment>
<dbReference type="SUPFAM" id="SSF56112">
    <property type="entry name" value="Protein kinase-like (PK-like)"/>
    <property type="match status" value="1"/>
</dbReference>
<keyword evidence="4" id="KW-1003">Cell membrane</keyword>
<comment type="catalytic activity">
    <reaction evidence="15">
        <text>GTP = 3',5'-cyclic GMP + diphosphate</text>
        <dbReference type="Rhea" id="RHEA:13665"/>
        <dbReference type="ChEBI" id="CHEBI:33019"/>
        <dbReference type="ChEBI" id="CHEBI:37565"/>
        <dbReference type="ChEBI" id="CHEBI:57746"/>
        <dbReference type="EC" id="4.6.1.2"/>
    </reaction>
    <physiologicalReaction direction="left-to-right" evidence="15">
        <dbReference type="Rhea" id="RHEA:13666"/>
    </physiologicalReaction>
</comment>
<dbReference type="SUPFAM" id="SSF53822">
    <property type="entry name" value="Periplasmic binding protein-like I"/>
    <property type="match status" value="1"/>
</dbReference>
<evidence type="ECO:0000256" key="9">
    <source>
        <dbReference type="ARBA" id="ARBA00023134"/>
    </source>
</evidence>
<feature type="signal peptide" evidence="20">
    <location>
        <begin position="1"/>
        <end position="20"/>
    </location>
</feature>
<dbReference type="InterPro" id="IPR001245">
    <property type="entry name" value="Ser-Thr/Tyr_kinase_cat_dom"/>
</dbReference>
<evidence type="ECO:0000256" key="11">
    <source>
        <dbReference type="ARBA" id="ARBA00023170"/>
    </source>
</evidence>
<dbReference type="SUPFAM" id="SSF55073">
    <property type="entry name" value="Nucleotide cyclase"/>
    <property type="match status" value="1"/>
</dbReference>
<evidence type="ECO:0000256" key="17">
    <source>
        <dbReference type="ARBA" id="ARBA00042221"/>
    </source>
</evidence>
<dbReference type="CDD" id="cd14044">
    <property type="entry name" value="PK_GC-C"/>
    <property type="match status" value="1"/>
</dbReference>
<dbReference type="FunFam" id="3.40.50.2300:FF:000185">
    <property type="entry name" value="Guanylate cyclase"/>
    <property type="match status" value="1"/>
</dbReference>
<comment type="subcellular location">
    <subcellularLocation>
        <location evidence="2">Cell membrane</location>
    </subcellularLocation>
    <subcellularLocation>
        <location evidence="1">Membrane</location>
        <topology evidence="1">Single-pass membrane protein</topology>
    </subcellularLocation>
</comment>
<dbReference type="CDD" id="cd07302">
    <property type="entry name" value="CHD"/>
    <property type="match status" value="1"/>
</dbReference>
<dbReference type="InterPro" id="IPR029787">
    <property type="entry name" value="Nucleotide_cyclase"/>
</dbReference>
<dbReference type="GO" id="GO:0004383">
    <property type="term" value="F:guanylate cyclase activity"/>
    <property type="evidence" value="ECO:0007669"/>
    <property type="project" value="UniProtKB-EC"/>
</dbReference>
<evidence type="ECO:0000256" key="3">
    <source>
        <dbReference type="ARBA" id="ARBA00012202"/>
    </source>
</evidence>
<evidence type="ECO:0000256" key="10">
    <source>
        <dbReference type="ARBA" id="ARBA00023136"/>
    </source>
</evidence>
<dbReference type="CDD" id="cd06369">
    <property type="entry name" value="PBP1_GC_C_enterotoxin_receptor"/>
    <property type="match status" value="1"/>
</dbReference>
<dbReference type="InterPro" id="IPR000719">
    <property type="entry name" value="Prot_kinase_dom"/>
</dbReference>
<keyword evidence="11 23" id="KW-0675">Receptor</keyword>
<dbReference type="PROSITE" id="PS50125">
    <property type="entry name" value="GUANYLATE_CYCLASE_2"/>
    <property type="match status" value="1"/>
</dbReference>
<evidence type="ECO:0000313" key="23">
    <source>
        <dbReference type="EMBL" id="KAL2776802.1"/>
    </source>
</evidence>
<dbReference type="SMART" id="SM00044">
    <property type="entry name" value="CYCc"/>
    <property type="match status" value="1"/>
</dbReference>
<evidence type="ECO:0000256" key="8">
    <source>
        <dbReference type="ARBA" id="ARBA00022989"/>
    </source>
</evidence>
<dbReference type="Proteomes" id="UP001610411">
    <property type="component" value="Unassembled WGS sequence"/>
</dbReference>
<protein>
    <recommendedName>
        <fullName evidence="16">Guanylyl cyclase C</fullName>
        <ecNumber evidence="3">4.6.1.2</ecNumber>
    </recommendedName>
    <alternativeName>
        <fullName evidence="17">Heat-stable enterotoxin receptor</fullName>
    </alternativeName>
    <alternativeName>
        <fullName evidence="18">Intestinal guanylate cyclase</fullName>
    </alternativeName>
</protein>
<evidence type="ECO:0000256" key="19">
    <source>
        <dbReference type="SAM" id="Phobius"/>
    </source>
</evidence>
<keyword evidence="12" id="KW-0325">Glycoprotein</keyword>
<evidence type="ECO:0000256" key="20">
    <source>
        <dbReference type="SAM" id="SignalP"/>
    </source>
</evidence>
<dbReference type="PANTHER" id="PTHR11920">
    <property type="entry name" value="GUANYLYL CYCLASE"/>
    <property type="match status" value="1"/>
</dbReference>
<dbReference type="Gene3D" id="3.40.50.2300">
    <property type="match status" value="1"/>
</dbReference>
<dbReference type="EC" id="4.6.1.2" evidence="3"/>
<dbReference type="GO" id="GO:0005525">
    <property type="term" value="F:GTP binding"/>
    <property type="evidence" value="ECO:0007669"/>
    <property type="project" value="UniProtKB-KW"/>
</dbReference>
<dbReference type="EMBL" id="JBFSEQ010000005">
    <property type="protein sequence ID" value="KAL2776802.1"/>
    <property type="molecule type" value="Genomic_DNA"/>
</dbReference>
<keyword evidence="7" id="KW-0547">Nucleotide-binding</keyword>
<evidence type="ECO:0000256" key="13">
    <source>
        <dbReference type="ARBA" id="ARBA00023239"/>
    </source>
</evidence>
<dbReference type="GO" id="GO:0005886">
    <property type="term" value="C:plasma membrane"/>
    <property type="evidence" value="ECO:0007669"/>
    <property type="project" value="UniProtKB-SubCell"/>
</dbReference>
<dbReference type="Pfam" id="PF00211">
    <property type="entry name" value="Guanylate_cyc"/>
    <property type="match status" value="2"/>
</dbReference>
<name>A0ABD2ECH9_DAUMA</name>
<reference evidence="23 24" key="1">
    <citation type="journal article" date="2024" name="G3 (Bethesda)">
        <title>A hybrid genome assembly of the endangered aye-aye (Daubentonia madagascariensis).</title>
        <authorList>
            <person name="Versoza C.J."/>
            <person name="Pfeifer S.P."/>
        </authorList>
    </citation>
    <scope>NUCLEOTIDE SEQUENCE [LARGE SCALE GENOMIC DNA]</scope>
    <source>
        <strain evidence="23">6821</strain>
    </source>
</reference>
<dbReference type="InterPro" id="IPR028082">
    <property type="entry name" value="Peripla_BP_I"/>
</dbReference>
<dbReference type="PROSITE" id="PS50011">
    <property type="entry name" value="PROTEIN_KINASE_DOM"/>
    <property type="match status" value="1"/>
</dbReference>
<evidence type="ECO:0000256" key="2">
    <source>
        <dbReference type="ARBA" id="ARBA00004236"/>
    </source>
</evidence>
<keyword evidence="5 19" id="KW-0812">Transmembrane</keyword>
<evidence type="ECO:0000256" key="4">
    <source>
        <dbReference type="ARBA" id="ARBA00022475"/>
    </source>
</evidence>
<feature type="domain" description="Guanylate cyclase" evidence="22">
    <location>
        <begin position="824"/>
        <end position="925"/>
    </location>
</feature>
<dbReference type="Pfam" id="PF07714">
    <property type="entry name" value="PK_Tyr_Ser-Thr"/>
    <property type="match status" value="1"/>
</dbReference>
<evidence type="ECO:0000256" key="15">
    <source>
        <dbReference type="ARBA" id="ARBA00036920"/>
    </source>
</evidence>
<keyword evidence="10 19" id="KW-0472">Membrane</keyword>
<evidence type="ECO:0000259" key="22">
    <source>
        <dbReference type="PROSITE" id="PS50125"/>
    </source>
</evidence>
<evidence type="ECO:0000256" key="7">
    <source>
        <dbReference type="ARBA" id="ARBA00022741"/>
    </source>
</evidence>
<keyword evidence="6 20" id="KW-0732">Signal</keyword>
<dbReference type="Gene3D" id="1.10.510.10">
    <property type="entry name" value="Transferase(Phosphotransferase) domain 1"/>
    <property type="match status" value="1"/>
</dbReference>
<evidence type="ECO:0000256" key="1">
    <source>
        <dbReference type="ARBA" id="ARBA00004167"/>
    </source>
</evidence>
<keyword evidence="13" id="KW-0456">Lyase</keyword>
<feature type="transmembrane region" description="Helical" evidence="19">
    <location>
        <begin position="431"/>
        <end position="454"/>
    </location>
</feature>
<dbReference type="InterPro" id="IPR001054">
    <property type="entry name" value="A/G_cyclase"/>
</dbReference>
<proteinExistence type="predicted"/>
<evidence type="ECO:0000256" key="16">
    <source>
        <dbReference type="ARBA" id="ARBA00039999"/>
    </source>
</evidence>
<keyword evidence="14" id="KW-0141">cGMP biosynthesis</keyword>
<dbReference type="Gene3D" id="3.30.70.1230">
    <property type="entry name" value="Nucleotide cyclase"/>
    <property type="match status" value="1"/>
</dbReference>
<evidence type="ECO:0000256" key="14">
    <source>
        <dbReference type="ARBA" id="ARBA00023293"/>
    </source>
</evidence>
<dbReference type="InterPro" id="IPR050401">
    <property type="entry name" value="Cyclic_nucleotide_synthase"/>
</dbReference>
<evidence type="ECO:0000256" key="18">
    <source>
        <dbReference type="ARBA" id="ARBA00042330"/>
    </source>
</evidence>
<dbReference type="InterPro" id="IPR042822">
    <property type="entry name" value="GC-C_PK"/>
</dbReference>
<feature type="domain" description="Protein kinase" evidence="21">
    <location>
        <begin position="489"/>
        <end position="749"/>
    </location>
</feature>
<evidence type="ECO:0000256" key="12">
    <source>
        <dbReference type="ARBA" id="ARBA00023180"/>
    </source>
</evidence>
<keyword evidence="9" id="KW-0342">GTP-binding</keyword>
<organism evidence="23 24">
    <name type="scientific">Daubentonia madagascariensis</name>
    <name type="common">Aye-aye</name>
    <name type="synonym">Sciurus madagascariensis</name>
    <dbReference type="NCBI Taxonomy" id="31869"/>
    <lineage>
        <taxon>Eukaryota</taxon>
        <taxon>Metazoa</taxon>
        <taxon>Chordata</taxon>
        <taxon>Craniata</taxon>
        <taxon>Vertebrata</taxon>
        <taxon>Euteleostomi</taxon>
        <taxon>Mammalia</taxon>
        <taxon>Eutheria</taxon>
        <taxon>Euarchontoglires</taxon>
        <taxon>Primates</taxon>
        <taxon>Strepsirrhini</taxon>
        <taxon>Chiromyiformes</taxon>
        <taxon>Daubentoniidae</taxon>
        <taxon>Daubentonia</taxon>
    </lineage>
</organism>
<evidence type="ECO:0000313" key="24">
    <source>
        <dbReference type="Proteomes" id="UP001610411"/>
    </source>
</evidence>
<gene>
    <name evidence="23" type="ORF">WCI35_014655</name>
</gene>
<dbReference type="FunFam" id="1.10.510.10:FF:000364">
    <property type="entry name" value="Guanylate cyclase"/>
    <property type="match status" value="1"/>
</dbReference>
<evidence type="ECO:0000259" key="21">
    <source>
        <dbReference type="PROSITE" id="PS50011"/>
    </source>
</evidence>
<dbReference type="InterPro" id="IPR011009">
    <property type="entry name" value="Kinase-like_dom_sf"/>
</dbReference>
<feature type="chain" id="PRO_5044890648" description="Guanylyl cyclase C" evidence="20">
    <location>
        <begin position="21"/>
        <end position="1040"/>
    </location>
</feature>
<sequence>MKTPLLGLALWSLLFQPGLMFWSSQVSQNCHNGSYEISVLMMNNSAFPEPLENLKDAVNDGLEIVRARLQNAGINVTVNASFIYSDGLIHKSGDCRSSTCEGLDLLRAMSSEKQMGCVLMGPSCTYSTFQMYLDTELSYPMISAGSFGLSCDYKETLTRLMSPARKLMYFLVNFWKANDLPFKTFSWNSSYVYKDGTESEDCFWYLNALEAGVSYFSQELSFKDMLRKKDQFQDILTDHTRKSNVIVMCGTPNTIKTLKGDRTVAEDIVIILVDLFNDYYFEDYATAPDYMKNVLVLTLPPENSNLNYTFFNNFSPGRRDFALAYLNGILLFGHMLKIFLENGEDILTPKFAHAFRNLTFEGYGGPVTLDDCGDVDHTMVLLYTSVDTKKYKVLLTYDTHVNKTNPVDMSPTFIWKNSKLPNDVPGRGPPILLIAVFTLAGTVILLLFIALLVLRKYKKDNELRQKKWSHIPPENIFPLETNETNHVSLKIDDDRRRDTIQRLRQCKYDKKRVILKDLKHNDGNFTEKQKIELNKLLQVDYYNLTKFYGTVKLDTMIFGVIEYCERGSLREVLNDTISYPDGTFMDWEFKISVLYDIAKGMSYLHSSKTEVHGRLKSTNCVVDSRMVVKITDFGCNSILPPKKDLWTAPEHLRQANISQKGDVYSYGIIAQEIILRKETFYTLSCRDRNEKIFRVENSNGMKPFRPDLFLETAEEKELEVYLLVKSCWEEDPEKRPDFKRIETTLAKIFGLFHDQKNESYMDTLIRRLQLYSRNLEHLVEERTQLYKAERDRADRLNFMLLPRLVVKSLKEKGFVEPELYEEVTIYFSDIVGFTTICKYSTPMEVVDMLNDIYKSFDHIVDHHDVYKVETIGDAYMVASGLPKRNGNRHAIDIAKMALEILSFMGTFELEHLPGLPIWIRIGVHSALRIHVSGPTIAILKRTECQFLYEARGETYLKGRGTEITYWLTGMKDQKYNLPTPPTVENQQRLQAEFSDMIASSLQKRQAAGIRSLKPRRVASYKKGTLEYLQLDTTDKESTHF</sequence>
<evidence type="ECO:0000256" key="5">
    <source>
        <dbReference type="ARBA" id="ARBA00022692"/>
    </source>
</evidence>